<dbReference type="EMBL" id="MT144007">
    <property type="protein sequence ID" value="QJA46307.1"/>
    <property type="molecule type" value="Genomic_DNA"/>
</dbReference>
<accession>A0A6H1ZG26</accession>
<protein>
    <submittedName>
        <fullName evidence="1">Uncharacterized protein</fullName>
    </submittedName>
</protein>
<name>A0A6H1ZG26_9ZZZZ</name>
<proteinExistence type="predicted"/>
<gene>
    <name evidence="1" type="ORF">TM448A00373_0014</name>
    <name evidence="2" type="ORF">TM448B00195_0051</name>
</gene>
<sequence>MSKQIIEVNPDQAVALVSAKADSISEAMELKVVSTPTYEQAGVYMGQVREAKTLLKDKKKTILDPLKAVKEATEKLFEPAEEKIGVIELYLKSQIDGYRLKLQKEADERAKEAEKKIEKGATITEATKKLTNTQEKINVIPTRKVWRVKITDFVKVPNEFKLLNESKALESAKLGVKVEGLEFYQDEITVNRY</sequence>
<dbReference type="EMBL" id="MT144597">
    <property type="protein sequence ID" value="QJH94211.1"/>
    <property type="molecule type" value="Genomic_DNA"/>
</dbReference>
<dbReference type="AlphaFoldDB" id="A0A6H1ZG26"/>
<evidence type="ECO:0000313" key="1">
    <source>
        <dbReference type="EMBL" id="QJA46307.1"/>
    </source>
</evidence>
<reference evidence="1" key="1">
    <citation type="submission" date="2020-03" db="EMBL/GenBank/DDBJ databases">
        <title>The deep terrestrial virosphere.</title>
        <authorList>
            <person name="Holmfeldt K."/>
            <person name="Nilsson E."/>
            <person name="Simone D."/>
            <person name="Lopez-Fernandez M."/>
            <person name="Wu X."/>
            <person name="de Brujin I."/>
            <person name="Lundin D."/>
            <person name="Andersson A."/>
            <person name="Bertilsson S."/>
            <person name="Dopson M."/>
        </authorList>
    </citation>
    <scope>NUCLEOTIDE SEQUENCE</scope>
    <source>
        <strain evidence="1">TM448A00373</strain>
        <strain evidence="2">TM448B00195</strain>
    </source>
</reference>
<organism evidence="1">
    <name type="scientific">viral metagenome</name>
    <dbReference type="NCBI Taxonomy" id="1070528"/>
    <lineage>
        <taxon>unclassified sequences</taxon>
        <taxon>metagenomes</taxon>
        <taxon>organismal metagenomes</taxon>
    </lineage>
</organism>
<evidence type="ECO:0000313" key="2">
    <source>
        <dbReference type="EMBL" id="QJH94211.1"/>
    </source>
</evidence>